<reference evidence="8 9" key="1">
    <citation type="submission" date="2023-09" db="EMBL/GenBank/DDBJ databases">
        <authorList>
            <person name="Rey-Velasco X."/>
        </authorList>
    </citation>
    <scope>NUCLEOTIDE SEQUENCE [LARGE SCALE GENOMIC DNA]</scope>
    <source>
        <strain evidence="8 9">W335</strain>
    </source>
</reference>
<keyword evidence="4" id="KW-0812">Transmembrane</keyword>
<evidence type="ECO:0000256" key="3">
    <source>
        <dbReference type="ARBA" id="ARBA00022452"/>
    </source>
</evidence>
<keyword evidence="6" id="KW-0472">Membrane</keyword>
<dbReference type="PANTHER" id="PTHR35093:SF8">
    <property type="entry name" value="OUTER MEMBRANE PROTEIN NMB0088-RELATED"/>
    <property type="match status" value="1"/>
</dbReference>
<keyword evidence="5" id="KW-0732">Signal</keyword>
<sequence>MLIMNRAGTVLTAAMIVLGVAMPARAGGGYFILGYGPYANQSAGTATAVGMDAFAAASNPAKLSAVEDRVDLGLILFMPYRRVERTGSGTPYDFASTSDNDLFLLPEAGIAKRINDRWSWGVALYGNGGLNTEYHGNTGIPDTNANPGRCGSQPGNFFLGCGKVGFDLAQVNLAPTLSWQATPKHSFGATLLLTYQRFEAYGLEAFESVSQNPQALTGNGHDEALGAGIRIGWYGEITPWLDAGAAWSSRVYMQDFDDYEGLLADGGNFDLPENYNVGVAIKPDSRWTIGLDIQRIRYSDIPALDNGVLNSLNDPQGSPLGSGNGSAFNWASNTIYKAAVAFDATDTLTLRGGYAYGDQTQRDDGPNSVSLNMFTPNAIHQVSLGLSWRLRANNELNFAYSRYTEVEYDGPSATAGLGVGGTEKLTARVDQVMLAWSWFP</sequence>
<keyword evidence="9" id="KW-1185">Reference proteome</keyword>
<evidence type="ECO:0000256" key="1">
    <source>
        <dbReference type="ARBA" id="ARBA00004571"/>
    </source>
</evidence>
<evidence type="ECO:0000256" key="6">
    <source>
        <dbReference type="ARBA" id="ARBA00023136"/>
    </source>
</evidence>
<dbReference type="PANTHER" id="PTHR35093">
    <property type="entry name" value="OUTER MEMBRANE PROTEIN NMB0088-RELATED"/>
    <property type="match status" value="1"/>
</dbReference>
<evidence type="ECO:0000256" key="4">
    <source>
        <dbReference type="ARBA" id="ARBA00022692"/>
    </source>
</evidence>
<dbReference type="Pfam" id="PF03349">
    <property type="entry name" value="Toluene_X"/>
    <property type="match status" value="1"/>
</dbReference>
<protein>
    <submittedName>
        <fullName evidence="8">Outer membrane protein transport protein</fullName>
    </submittedName>
</protein>
<comment type="similarity">
    <text evidence="2">Belongs to the OmpP1/FadL family.</text>
</comment>
<dbReference type="InterPro" id="IPR005017">
    <property type="entry name" value="OMPP1/FadL/TodX"/>
</dbReference>
<dbReference type="SUPFAM" id="SSF56935">
    <property type="entry name" value="Porins"/>
    <property type="match status" value="1"/>
</dbReference>
<keyword evidence="7" id="KW-0998">Cell outer membrane</keyword>
<comment type="subcellular location">
    <subcellularLocation>
        <location evidence="1">Cell outer membrane</location>
        <topology evidence="1">Multi-pass membrane protein</topology>
    </subcellularLocation>
</comment>
<evidence type="ECO:0000256" key="2">
    <source>
        <dbReference type="ARBA" id="ARBA00008163"/>
    </source>
</evidence>
<comment type="caution">
    <text evidence="8">The sequence shown here is derived from an EMBL/GenBank/DDBJ whole genome shotgun (WGS) entry which is preliminary data.</text>
</comment>
<evidence type="ECO:0000313" key="8">
    <source>
        <dbReference type="EMBL" id="MDT0635485.1"/>
    </source>
</evidence>
<dbReference type="Proteomes" id="UP001251857">
    <property type="component" value="Unassembled WGS sequence"/>
</dbReference>
<evidence type="ECO:0000313" key="9">
    <source>
        <dbReference type="Proteomes" id="UP001251857"/>
    </source>
</evidence>
<accession>A0ABU3C1R6</accession>
<dbReference type="RefSeq" id="WP_311653385.1">
    <property type="nucleotide sequence ID" value="NZ_JAVRIB010000011.1"/>
</dbReference>
<keyword evidence="3" id="KW-1134">Transmembrane beta strand</keyword>
<dbReference type="EMBL" id="JAVRIB010000011">
    <property type="protein sequence ID" value="MDT0635485.1"/>
    <property type="molecule type" value="Genomic_DNA"/>
</dbReference>
<organism evidence="8 9">
    <name type="scientific">Spectribacter hydrogenoxidans</name>
    <dbReference type="NCBI Taxonomy" id="3075608"/>
    <lineage>
        <taxon>Bacteria</taxon>
        <taxon>Pseudomonadati</taxon>
        <taxon>Pseudomonadota</taxon>
        <taxon>Gammaproteobacteria</taxon>
        <taxon>Salinisphaerales</taxon>
        <taxon>Salinisphaeraceae</taxon>
        <taxon>Spectribacter</taxon>
    </lineage>
</organism>
<gene>
    <name evidence="8" type="ORF">RM532_11035</name>
</gene>
<evidence type="ECO:0000256" key="7">
    <source>
        <dbReference type="ARBA" id="ARBA00023237"/>
    </source>
</evidence>
<proteinExistence type="inferred from homology"/>
<evidence type="ECO:0000256" key="5">
    <source>
        <dbReference type="ARBA" id="ARBA00022729"/>
    </source>
</evidence>
<dbReference type="Gene3D" id="2.40.160.60">
    <property type="entry name" value="Outer membrane protein transport protein (OMPP1/FadL/TodX)"/>
    <property type="match status" value="1"/>
</dbReference>
<name>A0ABU3C1R6_9GAMM</name>